<feature type="signal peptide" evidence="1">
    <location>
        <begin position="1"/>
        <end position="31"/>
    </location>
</feature>
<dbReference type="Gene3D" id="3.40.190.10">
    <property type="entry name" value="Periplasmic binding protein-like II"/>
    <property type="match status" value="2"/>
</dbReference>
<evidence type="ECO:0000313" key="3">
    <source>
        <dbReference type="EMBL" id="MBB5987517.1"/>
    </source>
</evidence>
<dbReference type="Proteomes" id="UP001138540">
    <property type="component" value="Unassembled WGS sequence"/>
</dbReference>
<dbReference type="SUPFAM" id="SSF53850">
    <property type="entry name" value="Periplasmic binding protein-like II"/>
    <property type="match status" value="1"/>
</dbReference>
<feature type="chain" id="PRO_5045874323" evidence="1">
    <location>
        <begin position="32"/>
        <end position="335"/>
    </location>
</feature>
<dbReference type="Pfam" id="PF09084">
    <property type="entry name" value="NMT1"/>
    <property type="match status" value="1"/>
</dbReference>
<dbReference type="InterPro" id="IPR015168">
    <property type="entry name" value="SsuA/THI5"/>
</dbReference>
<dbReference type="PANTHER" id="PTHR30024">
    <property type="entry name" value="ALIPHATIC SULFONATES-BINDING PROTEIN-RELATED"/>
    <property type="match status" value="1"/>
</dbReference>
<dbReference type="PANTHER" id="PTHR30024:SF42">
    <property type="entry name" value="ALIPHATIC SULFONATES-BINDING PROTEIN-RELATED"/>
    <property type="match status" value="1"/>
</dbReference>
<gene>
    <name evidence="3" type="ORF">HNP60_003491</name>
</gene>
<keyword evidence="1" id="KW-0732">Signal</keyword>
<reference evidence="3 4" key="1">
    <citation type="submission" date="2020-08" db="EMBL/GenBank/DDBJ databases">
        <title>Exploring microbial biodiversity for novel pathways involved in the catabolism of aromatic compounds derived from lignin.</title>
        <authorList>
            <person name="Elkins J."/>
        </authorList>
    </citation>
    <scope>NUCLEOTIDE SEQUENCE [LARGE SCALE GENOMIC DNA]</scope>
    <source>
        <strain evidence="3 4">B1D3A</strain>
    </source>
</reference>
<accession>A0ABR6NLF6</accession>
<dbReference type="EMBL" id="JACHKA010000001">
    <property type="protein sequence ID" value="MBB5987517.1"/>
    <property type="molecule type" value="Genomic_DNA"/>
</dbReference>
<keyword evidence="4" id="KW-1185">Reference proteome</keyword>
<evidence type="ECO:0000256" key="1">
    <source>
        <dbReference type="SAM" id="SignalP"/>
    </source>
</evidence>
<comment type="caution">
    <text evidence="3">The sequence shown here is derived from an EMBL/GenBank/DDBJ whole genome shotgun (WGS) entry which is preliminary data.</text>
</comment>
<dbReference type="RefSeq" id="WP_184156081.1">
    <property type="nucleotide sequence ID" value="NZ_JACHKA010000001.1"/>
</dbReference>
<name>A0ABR6NLF6_9SPHN</name>
<proteinExistence type="predicted"/>
<sequence length="335" mass="36425">MSQAFFARRPRLGARCASVLAILLAASGAAASQAEEGRDPLRISGMLQTIELAPVHVAADRIYPGGAAVRNGGIPILFLPPEEKPSHVATHAETQALRNSLSRPDLRIILTVARGHYRIVARRSSGIETLADLRGKRIATMGPTSAGFYLHNVLASAGLSEADVRIVNVPRPQEISRSIIAKEADALVIWEPEMQRAVDALGDDAILFQPDVGYDELFNLNTTAGNLADPHRRAQIVRFVAALMRTSREAKADPTLAIQMVADKTGYPVDLIRKAWPHHSFPAALAPDLLDVLVREEAWLARQEGRPARDRDALARLIDPSVARDARALLEREPG</sequence>
<protein>
    <submittedName>
        <fullName evidence="3">NitT/TauT family transport system substrate-binding protein</fullName>
    </submittedName>
</protein>
<evidence type="ECO:0000313" key="4">
    <source>
        <dbReference type="Proteomes" id="UP001138540"/>
    </source>
</evidence>
<feature type="domain" description="SsuA/THI5-like" evidence="2">
    <location>
        <begin position="112"/>
        <end position="255"/>
    </location>
</feature>
<organism evidence="3 4">
    <name type="scientific">Sphingobium lignivorans</name>
    <dbReference type="NCBI Taxonomy" id="2735886"/>
    <lineage>
        <taxon>Bacteria</taxon>
        <taxon>Pseudomonadati</taxon>
        <taxon>Pseudomonadota</taxon>
        <taxon>Alphaproteobacteria</taxon>
        <taxon>Sphingomonadales</taxon>
        <taxon>Sphingomonadaceae</taxon>
        <taxon>Sphingobium</taxon>
    </lineage>
</organism>
<evidence type="ECO:0000259" key="2">
    <source>
        <dbReference type="Pfam" id="PF09084"/>
    </source>
</evidence>